<name>A0A8J7CI54_9RHOB</name>
<dbReference type="InterPro" id="IPR051599">
    <property type="entry name" value="Cell_Envelope_Assoc"/>
</dbReference>
<dbReference type="EMBL" id="JACVXA010000040">
    <property type="protein sequence ID" value="MBE3639165.1"/>
    <property type="molecule type" value="Genomic_DNA"/>
</dbReference>
<evidence type="ECO:0000259" key="1">
    <source>
        <dbReference type="Pfam" id="PF02698"/>
    </source>
</evidence>
<accession>A0A8J7CI54</accession>
<dbReference type="AlphaFoldDB" id="A0A8J7CI54"/>
<gene>
    <name evidence="2" type="ORF">ICN82_13240</name>
</gene>
<dbReference type="GO" id="GO:0000270">
    <property type="term" value="P:peptidoglycan metabolic process"/>
    <property type="evidence" value="ECO:0007669"/>
    <property type="project" value="TreeGrafter"/>
</dbReference>
<sequence length="200" mass="21902">MRWGLAVIGACLAVIFAPLLWLWLTVPIRTVDSAAPADAAVIFGALVRDGAISPLHAERLETGVALYRAGKAQVIVVSNAQRAATIMKDFLLEQDVPEARIEIDGAAVSTPDTCVSEAARAEPREILLVSQAYHLPRIALQCRRLGVSGQYVAAIRQTGEDGTSLWTKIRVRSLRHTREALLVWAELLGKYRELERTVPQ</sequence>
<dbReference type="Pfam" id="PF02698">
    <property type="entry name" value="DUF218"/>
    <property type="match status" value="1"/>
</dbReference>
<keyword evidence="3" id="KW-1185">Reference proteome</keyword>
<evidence type="ECO:0000313" key="2">
    <source>
        <dbReference type="EMBL" id="MBE3639165.1"/>
    </source>
</evidence>
<dbReference type="CDD" id="cd06259">
    <property type="entry name" value="YdcF-like"/>
    <property type="match status" value="1"/>
</dbReference>
<comment type="caution">
    <text evidence="2">The sequence shown here is derived from an EMBL/GenBank/DDBJ whole genome shotgun (WGS) entry which is preliminary data.</text>
</comment>
<reference evidence="2" key="1">
    <citation type="submission" date="2020-09" db="EMBL/GenBank/DDBJ databases">
        <title>A novel bacterium of genus Mangrovicoccus, isolated from South China Sea.</title>
        <authorList>
            <person name="Huang H."/>
            <person name="Mo K."/>
            <person name="Hu Y."/>
        </authorList>
    </citation>
    <scope>NUCLEOTIDE SEQUENCE</scope>
    <source>
        <strain evidence="2">HB182678</strain>
    </source>
</reference>
<evidence type="ECO:0000313" key="3">
    <source>
        <dbReference type="Proteomes" id="UP000609121"/>
    </source>
</evidence>
<dbReference type="PANTHER" id="PTHR30336">
    <property type="entry name" value="INNER MEMBRANE PROTEIN, PROBABLE PERMEASE"/>
    <property type="match status" value="1"/>
</dbReference>
<feature type="domain" description="DUF218" evidence="1">
    <location>
        <begin position="38"/>
        <end position="166"/>
    </location>
</feature>
<dbReference type="PANTHER" id="PTHR30336:SF4">
    <property type="entry name" value="ENVELOPE BIOGENESIS FACTOR ELYC"/>
    <property type="match status" value="1"/>
</dbReference>
<organism evidence="2 3">
    <name type="scientific">Mangrovicoccus algicola</name>
    <dbReference type="NCBI Taxonomy" id="2771008"/>
    <lineage>
        <taxon>Bacteria</taxon>
        <taxon>Pseudomonadati</taxon>
        <taxon>Pseudomonadota</taxon>
        <taxon>Alphaproteobacteria</taxon>
        <taxon>Rhodobacterales</taxon>
        <taxon>Paracoccaceae</taxon>
        <taxon>Mangrovicoccus</taxon>
    </lineage>
</organism>
<dbReference type="Proteomes" id="UP000609121">
    <property type="component" value="Unassembled WGS sequence"/>
</dbReference>
<protein>
    <submittedName>
        <fullName evidence="2">YdcF family protein</fullName>
    </submittedName>
</protein>
<dbReference type="GO" id="GO:0005886">
    <property type="term" value="C:plasma membrane"/>
    <property type="evidence" value="ECO:0007669"/>
    <property type="project" value="TreeGrafter"/>
</dbReference>
<proteinExistence type="predicted"/>
<dbReference type="InterPro" id="IPR003848">
    <property type="entry name" value="DUF218"/>
</dbReference>
<dbReference type="GO" id="GO:0043164">
    <property type="term" value="P:Gram-negative-bacterium-type cell wall biogenesis"/>
    <property type="evidence" value="ECO:0007669"/>
    <property type="project" value="TreeGrafter"/>
</dbReference>
<dbReference type="RefSeq" id="WP_193183551.1">
    <property type="nucleotide sequence ID" value="NZ_JACVXA010000040.1"/>
</dbReference>